<dbReference type="EMBL" id="BRVS01000006">
    <property type="protein sequence ID" value="GLB67182.1"/>
    <property type="molecule type" value="Genomic_DNA"/>
</dbReference>
<dbReference type="PROSITE" id="PS00917">
    <property type="entry name" value="ASN_GLN_ASE_2"/>
    <property type="match status" value="1"/>
</dbReference>
<dbReference type="InterPro" id="IPR040919">
    <property type="entry name" value="Asparaginase_C"/>
</dbReference>
<evidence type="ECO:0000259" key="7">
    <source>
        <dbReference type="Pfam" id="PF00710"/>
    </source>
</evidence>
<sequence length="322" mass="32974">MAHIQIFGTGGTIASRKGSGTGAVASDSAEVLLLGLSGRDSVVSQDILTTGSYRLGLGDLRTIAEFVNKSLEDEQVDGVVVTHGTDTMEETAFLLDLVHDSPKTVVLTGAQRTADSPNPDGPRNLEEAVLAAGSPELRGAGVLIAFSGYIRSARGARKAHTTAANPFAGGCEVAHMAGDELIVTGLPLTRRPLPLPSSAFDTIRVEIVTVYPGATTELFDYAVTAGADAIVLAGSGVGNAGPGFAESVASAVARGCPVVLSTRTPWGPVVPTYGNGGGTDLVSAGAVPSADLNPFQARILAALLLSHGTSPRDFPHVFSLYR</sequence>
<dbReference type="RefSeq" id="WP_264795319.1">
    <property type="nucleotide sequence ID" value="NZ_BRVS01000006.1"/>
</dbReference>
<comment type="catalytic activity">
    <reaction evidence="4">
        <text>L-asparagine + H2O = L-aspartate + NH4(+)</text>
        <dbReference type="Rhea" id="RHEA:21016"/>
        <dbReference type="ChEBI" id="CHEBI:15377"/>
        <dbReference type="ChEBI" id="CHEBI:28938"/>
        <dbReference type="ChEBI" id="CHEBI:29991"/>
        <dbReference type="ChEBI" id="CHEBI:58048"/>
        <dbReference type="EC" id="3.5.1.1"/>
    </reaction>
</comment>
<dbReference type="InterPro" id="IPR037152">
    <property type="entry name" value="L-asparaginase_N_sf"/>
</dbReference>
<keyword evidence="3" id="KW-0378">Hydrolase</keyword>
<dbReference type="PIRSF" id="PIRSF001220">
    <property type="entry name" value="L-ASNase_gatD"/>
    <property type="match status" value="1"/>
</dbReference>
<organism evidence="9 10">
    <name type="scientific">Arthrobacter mangrovi</name>
    <dbReference type="NCBI Taxonomy" id="2966350"/>
    <lineage>
        <taxon>Bacteria</taxon>
        <taxon>Bacillati</taxon>
        <taxon>Actinomycetota</taxon>
        <taxon>Actinomycetes</taxon>
        <taxon>Micrococcales</taxon>
        <taxon>Micrococcaceae</taxon>
        <taxon>Arthrobacter</taxon>
    </lineage>
</organism>
<evidence type="ECO:0000256" key="3">
    <source>
        <dbReference type="ARBA" id="ARBA00022801"/>
    </source>
</evidence>
<evidence type="ECO:0000313" key="9">
    <source>
        <dbReference type="EMBL" id="GLB67182.1"/>
    </source>
</evidence>
<dbReference type="InterPro" id="IPR036152">
    <property type="entry name" value="Asp/glu_Ase-like_sf"/>
</dbReference>
<comment type="similarity">
    <text evidence="1">Belongs to the asparaginase 1 family.</text>
</comment>
<dbReference type="InterPro" id="IPR004550">
    <property type="entry name" value="AsnASE_II"/>
</dbReference>
<dbReference type="Gene3D" id="3.40.50.40">
    <property type="match status" value="1"/>
</dbReference>
<dbReference type="SUPFAM" id="SSF53774">
    <property type="entry name" value="Glutaminase/Asparaginase"/>
    <property type="match status" value="1"/>
</dbReference>
<reference evidence="9 10" key="1">
    <citation type="journal article" date="2023" name="Int. J. Syst. Evol. Microbiol.">
        <title>Arthrobacter mangrovi sp. nov., an actinobacterium isolated from the rhizosphere of a mangrove.</title>
        <authorList>
            <person name="Hamada M."/>
            <person name="Saitou S."/>
            <person name="Enomoto N."/>
            <person name="Nanri K."/>
            <person name="Hidaka K."/>
            <person name="Miura T."/>
            <person name="Tamura T."/>
        </authorList>
    </citation>
    <scope>NUCLEOTIDE SEQUENCE [LARGE SCALE GENOMIC DNA]</scope>
    <source>
        <strain evidence="9 10">NBRC 112813</strain>
    </source>
</reference>
<dbReference type="InterPro" id="IPR027474">
    <property type="entry name" value="L-asparaginase_N"/>
</dbReference>
<dbReference type="PIRSF" id="PIRSF500176">
    <property type="entry name" value="L_ASNase"/>
    <property type="match status" value="1"/>
</dbReference>
<comment type="caution">
    <text evidence="9">The sequence shown here is derived from an EMBL/GenBank/DDBJ whole genome shotgun (WGS) entry which is preliminary data.</text>
</comment>
<dbReference type="PANTHER" id="PTHR11707">
    <property type="entry name" value="L-ASPARAGINASE"/>
    <property type="match status" value="1"/>
</dbReference>
<dbReference type="Pfam" id="PF00710">
    <property type="entry name" value="Asparaginase"/>
    <property type="match status" value="1"/>
</dbReference>
<dbReference type="Pfam" id="PF17763">
    <property type="entry name" value="Asparaginase_C"/>
    <property type="match status" value="1"/>
</dbReference>
<evidence type="ECO:0000256" key="1">
    <source>
        <dbReference type="ARBA" id="ARBA00010518"/>
    </source>
</evidence>
<dbReference type="InterPro" id="IPR027475">
    <property type="entry name" value="Asparaginase/glutaminase_AS2"/>
</dbReference>
<dbReference type="PROSITE" id="PS51732">
    <property type="entry name" value="ASN_GLN_ASE_3"/>
    <property type="match status" value="1"/>
</dbReference>
<gene>
    <name evidence="9" type="primary">ansA_1</name>
    <name evidence="9" type="ORF">AHIS1636_16210</name>
</gene>
<dbReference type="PROSITE" id="PS00144">
    <property type="entry name" value="ASN_GLN_ASE_1"/>
    <property type="match status" value="1"/>
</dbReference>
<evidence type="ECO:0000256" key="6">
    <source>
        <dbReference type="PROSITE-ProRule" id="PRU10100"/>
    </source>
</evidence>
<dbReference type="PRINTS" id="PR00139">
    <property type="entry name" value="ASNGLNASE"/>
</dbReference>
<dbReference type="CDD" id="cd08964">
    <property type="entry name" value="L-asparaginase_II"/>
    <property type="match status" value="1"/>
</dbReference>
<accession>A0ABQ5MT58</accession>
<dbReference type="InterPro" id="IPR027473">
    <property type="entry name" value="L-asparaginase_C"/>
</dbReference>
<name>A0ABQ5MT58_9MICC</name>
<dbReference type="InterPro" id="IPR006034">
    <property type="entry name" value="Asparaginase/glutaminase-like"/>
</dbReference>
<evidence type="ECO:0000256" key="5">
    <source>
        <dbReference type="PROSITE-ProRule" id="PRU10099"/>
    </source>
</evidence>
<dbReference type="PANTHER" id="PTHR11707:SF28">
    <property type="entry name" value="60 KDA LYSOPHOSPHOLIPASE"/>
    <property type="match status" value="1"/>
</dbReference>
<evidence type="ECO:0000256" key="2">
    <source>
        <dbReference type="ARBA" id="ARBA00012920"/>
    </source>
</evidence>
<dbReference type="InterPro" id="IPR020827">
    <property type="entry name" value="Asparaginase/glutaminase_AS1"/>
</dbReference>
<feature type="domain" description="L-asparaginase N-terminal" evidence="7">
    <location>
        <begin position="4"/>
        <end position="169"/>
    </location>
</feature>
<keyword evidence="10" id="KW-1185">Reference proteome</keyword>
<evidence type="ECO:0000259" key="8">
    <source>
        <dbReference type="Pfam" id="PF17763"/>
    </source>
</evidence>
<dbReference type="SFLD" id="SFLDS00057">
    <property type="entry name" value="Glutaminase/Asparaginase"/>
    <property type="match status" value="1"/>
</dbReference>
<feature type="active site" evidence="6">
    <location>
        <position position="85"/>
    </location>
</feature>
<evidence type="ECO:0000313" key="10">
    <source>
        <dbReference type="Proteomes" id="UP001209654"/>
    </source>
</evidence>
<feature type="domain" description="Asparaginase/glutaminase C-terminal" evidence="8">
    <location>
        <begin position="204"/>
        <end position="318"/>
    </location>
</feature>
<dbReference type="SMART" id="SM00870">
    <property type="entry name" value="Asparaginase"/>
    <property type="match status" value="1"/>
</dbReference>
<dbReference type="Proteomes" id="UP001209654">
    <property type="component" value="Unassembled WGS sequence"/>
</dbReference>
<dbReference type="EC" id="3.5.1.1" evidence="2"/>
<proteinExistence type="inferred from homology"/>
<feature type="active site" evidence="5">
    <location>
        <position position="12"/>
    </location>
</feature>
<dbReference type="Gene3D" id="3.40.50.1170">
    <property type="entry name" value="L-asparaginase, N-terminal domain"/>
    <property type="match status" value="1"/>
</dbReference>
<protein>
    <recommendedName>
        <fullName evidence="2">asparaginase</fullName>
        <ecNumber evidence="2">3.5.1.1</ecNumber>
    </recommendedName>
</protein>
<evidence type="ECO:0000256" key="4">
    <source>
        <dbReference type="ARBA" id="ARBA00049366"/>
    </source>
</evidence>